<feature type="transmembrane region" description="Helical" evidence="1">
    <location>
        <begin position="147"/>
        <end position="167"/>
    </location>
</feature>
<feature type="transmembrane region" description="Helical" evidence="1">
    <location>
        <begin position="249"/>
        <end position="271"/>
    </location>
</feature>
<proteinExistence type="predicted"/>
<dbReference type="InParanoid" id="A0A1X7T5C3"/>
<feature type="transmembrane region" description="Helical" evidence="1">
    <location>
        <begin position="208"/>
        <end position="228"/>
    </location>
</feature>
<sequence>MTLENFKRVLSHYFGSNADLFSHIYFDYGSLIVKMLIPTSILQFITDILIAKRNSMNGIGIFKVAVNGKTVLSTDSTDINFEKSLTDSGDDFEATLLLRLGANPYDEDALGYRRRRQFAINREEGVNFVVQRISEIGDDITIRENSLINVLAASGTVSYQFLALVLGYSGRLMLRSRSLSIVSATIFGGVCGMAVTRFIIKINGVDGTFFLCFAVGGSVGAFAGTTAFDKLMGYPGGHSRRVTRYRIAVDVARTLLGIGLILLLFITAISVSFSMAGSFLNFHYNYETHTMSIFFGALMGAVSALTVGPEPIIGQISSSGYDTRSSVGLGVLRACIGIGTGAMVGSVALNTPEYIILKDHLADVVDLLAGNAPVITQFSNHLFSSGLIPKEVHLNQKSSPLDRV</sequence>
<evidence type="ECO:0000256" key="1">
    <source>
        <dbReference type="SAM" id="Phobius"/>
    </source>
</evidence>
<name>A0A1X7T5C3_AMPQE</name>
<keyword evidence="1" id="KW-0812">Transmembrane</keyword>
<dbReference type="EnsemblMetazoa" id="Aqu2.1.09683_001">
    <property type="protein sequence ID" value="Aqu2.1.09683_001"/>
    <property type="gene ID" value="Aqu2.1.09683"/>
</dbReference>
<feature type="transmembrane region" description="Helical" evidence="1">
    <location>
        <begin position="179"/>
        <end position="202"/>
    </location>
</feature>
<keyword evidence="1" id="KW-1133">Transmembrane helix</keyword>
<keyword evidence="1" id="KW-0472">Membrane</keyword>
<feature type="transmembrane region" description="Helical" evidence="1">
    <location>
        <begin position="291"/>
        <end position="308"/>
    </location>
</feature>
<dbReference type="AlphaFoldDB" id="A0A1X7T5C3"/>
<reference evidence="2" key="1">
    <citation type="submission" date="2017-05" db="UniProtKB">
        <authorList>
            <consortium name="EnsemblMetazoa"/>
        </authorList>
    </citation>
    <scope>IDENTIFICATION</scope>
</reference>
<accession>A0A1X7T5C3</accession>
<evidence type="ECO:0000313" key="2">
    <source>
        <dbReference type="EnsemblMetazoa" id="Aqu2.1.09683_001"/>
    </source>
</evidence>
<protein>
    <submittedName>
        <fullName evidence="2">Uncharacterized protein</fullName>
    </submittedName>
</protein>
<organism evidence="2">
    <name type="scientific">Amphimedon queenslandica</name>
    <name type="common">Sponge</name>
    <dbReference type="NCBI Taxonomy" id="400682"/>
    <lineage>
        <taxon>Eukaryota</taxon>
        <taxon>Metazoa</taxon>
        <taxon>Porifera</taxon>
        <taxon>Demospongiae</taxon>
        <taxon>Heteroscleromorpha</taxon>
        <taxon>Haplosclerida</taxon>
        <taxon>Niphatidae</taxon>
        <taxon>Amphimedon</taxon>
    </lineage>
</organism>